<keyword evidence="2" id="KW-1185">Reference proteome</keyword>
<sequence>MHHTSPETFPTELWTSILESSPDFASLHHMIQASPVARRVFNLNAMSILETVLQNTVPLEVRSLIQYTAHLRRCDKETAPTKSAPDYWHDYLYPADRKPGVLEGEPMEHVIQEIKLEMEARIEPGLPLDHGMSGTNPHAYKPMELLLLIKKMSILADACIGHYRTECATREVKTEKTELHPEIMYQPKDYGPPSWTETQRASRALWQIEQCCQIRRALYEGRLGWNYLLEDDEYYLWLSWYYQSVPREIALYGIHFALQSKFVSSFDPGTDDNSWTSPYEMFKANFTLEKCIVNRPFSWPEAAHRPDCNKGPHNPEFRINAPPHGYYYSHMVMSPEWICPTFVRYLKYDFRGLGFMIWDKPRLVRMGLISAPEAGEQDQMDLEKDRVHNQIGQCPWLNVYSMCSSEEEG</sequence>
<comment type="caution">
    <text evidence="1">The sequence shown here is derived from an EMBL/GenBank/DDBJ whole genome shotgun (WGS) entry which is preliminary data.</text>
</comment>
<accession>A0A179G8M6</accession>
<organism evidence="1 2">
    <name type="scientific">Pochonia chlamydosporia 170</name>
    <dbReference type="NCBI Taxonomy" id="1380566"/>
    <lineage>
        <taxon>Eukaryota</taxon>
        <taxon>Fungi</taxon>
        <taxon>Dikarya</taxon>
        <taxon>Ascomycota</taxon>
        <taxon>Pezizomycotina</taxon>
        <taxon>Sordariomycetes</taxon>
        <taxon>Hypocreomycetidae</taxon>
        <taxon>Hypocreales</taxon>
        <taxon>Clavicipitaceae</taxon>
        <taxon>Pochonia</taxon>
    </lineage>
</organism>
<name>A0A179G8M6_METCM</name>
<gene>
    <name evidence="1" type="ORF">VFPPC_01726</name>
</gene>
<protein>
    <submittedName>
        <fullName evidence="1">Uncharacterized protein</fullName>
    </submittedName>
</protein>
<reference evidence="1 2" key="1">
    <citation type="journal article" date="2016" name="PLoS Pathog.">
        <title>Biosynthesis of antibiotic leucinostatins in bio-control fungus Purpureocillium lilacinum and their inhibition on phytophthora revealed by genome mining.</title>
        <authorList>
            <person name="Wang G."/>
            <person name="Liu Z."/>
            <person name="Lin R."/>
            <person name="Li E."/>
            <person name="Mao Z."/>
            <person name="Ling J."/>
            <person name="Yang Y."/>
            <person name="Yin W.B."/>
            <person name="Xie B."/>
        </authorList>
    </citation>
    <scope>NUCLEOTIDE SEQUENCE [LARGE SCALE GENOMIC DNA]</scope>
    <source>
        <strain evidence="1">170</strain>
    </source>
</reference>
<proteinExistence type="predicted"/>
<dbReference type="EMBL" id="LSBJ02000001">
    <property type="protein sequence ID" value="OAQ74162.1"/>
    <property type="molecule type" value="Genomic_DNA"/>
</dbReference>
<evidence type="ECO:0000313" key="2">
    <source>
        <dbReference type="Proteomes" id="UP000078397"/>
    </source>
</evidence>
<dbReference type="AlphaFoldDB" id="A0A179G8M6"/>
<dbReference type="GeneID" id="28845495"/>
<dbReference type="RefSeq" id="XP_018150245.1">
    <property type="nucleotide sequence ID" value="XM_018281501.1"/>
</dbReference>
<evidence type="ECO:0000313" key="1">
    <source>
        <dbReference type="EMBL" id="OAQ74162.1"/>
    </source>
</evidence>
<dbReference type="Proteomes" id="UP000078397">
    <property type="component" value="Unassembled WGS sequence"/>
</dbReference>
<dbReference type="KEGG" id="pchm:VFPPC_01726"/>
<dbReference type="OrthoDB" id="4358152at2759"/>
<dbReference type="STRING" id="1380566.A0A179G8M6"/>